<feature type="region of interest" description="Disordered" evidence="1">
    <location>
        <begin position="1"/>
        <end position="43"/>
    </location>
</feature>
<dbReference type="Pfam" id="PF00563">
    <property type="entry name" value="EAL"/>
    <property type="match status" value="1"/>
</dbReference>
<evidence type="ECO:0000256" key="1">
    <source>
        <dbReference type="SAM" id="MobiDB-lite"/>
    </source>
</evidence>
<accession>A0ABP9PFM6</accession>
<dbReference type="PANTHER" id="PTHR44757:SF2">
    <property type="entry name" value="BIOFILM ARCHITECTURE MAINTENANCE PROTEIN MBAA"/>
    <property type="match status" value="1"/>
</dbReference>
<dbReference type="SMART" id="SM00052">
    <property type="entry name" value="EAL"/>
    <property type="match status" value="1"/>
</dbReference>
<dbReference type="InterPro" id="IPR043128">
    <property type="entry name" value="Rev_trsase/Diguanyl_cyclase"/>
</dbReference>
<dbReference type="SUPFAM" id="SSF141868">
    <property type="entry name" value="EAL domain-like"/>
    <property type="match status" value="1"/>
</dbReference>
<feature type="compositionally biased region" description="Low complexity" evidence="1">
    <location>
        <begin position="1"/>
        <end position="18"/>
    </location>
</feature>
<dbReference type="InterPro" id="IPR029787">
    <property type="entry name" value="Nucleotide_cyclase"/>
</dbReference>
<dbReference type="SUPFAM" id="SSF55073">
    <property type="entry name" value="Nucleotide cyclase"/>
    <property type="match status" value="1"/>
</dbReference>
<dbReference type="SMART" id="SM00267">
    <property type="entry name" value="GGDEF"/>
    <property type="match status" value="1"/>
</dbReference>
<dbReference type="Gene3D" id="3.30.70.270">
    <property type="match status" value="1"/>
</dbReference>
<dbReference type="RefSeq" id="WP_345455437.1">
    <property type="nucleotide sequence ID" value="NZ_BAABKG010000001.1"/>
</dbReference>
<dbReference type="Gene3D" id="3.20.20.450">
    <property type="entry name" value="EAL domain"/>
    <property type="match status" value="1"/>
</dbReference>
<dbReference type="InterPro" id="IPR052155">
    <property type="entry name" value="Biofilm_reg_signaling"/>
</dbReference>
<dbReference type="CDD" id="cd01949">
    <property type="entry name" value="GGDEF"/>
    <property type="match status" value="1"/>
</dbReference>
<dbReference type="InterPro" id="IPR000160">
    <property type="entry name" value="GGDEF_dom"/>
</dbReference>
<gene>
    <name evidence="4" type="ORF">GCM10023340_11560</name>
</gene>
<evidence type="ECO:0000259" key="3">
    <source>
        <dbReference type="PROSITE" id="PS50887"/>
    </source>
</evidence>
<dbReference type="EMBL" id="BAABKG010000001">
    <property type="protein sequence ID" value="GAA5144214.1"/>
    <property type="molecule type" value="Genomic_DNA"/>
</dbReference>
<name>A0ABP9PFM6_9ACTN</name>
<sequence>MSAGPPASAGATGTAAAPEVPHAPDGPRDPLTGLPGRDHLLHHGPDVVDRAHAGGARVAVLVLDLDGFKTINDSAGHHVGDRVLDAVAQRLVAASGPDDQVVRLGGDEFAVLAGPLDGRADGAARARALIEAVGDPLRVDDLALSVGVSVGVATSDVDGDDVDELLRAADQAMYAAKSAGTGLWRASTPDDQPADVARRLTRRLSADLASGRATDALVVEHQPQVRLATGEVVGFEALARWDHPALGLLPAAQFVPLAERSGLMGPLTSRLLDLALDDLPGLLDAAPGSRLMLNVTRRHVLGHGLVDDLTARVRRRGLAPEHIVLGITEPVSRPPAGTLATFDELARRGFELSICGFGTARSSLTALWAIPAVREVTIDRGLVAGLTGDDEVEVARVTRLVRAVVAAATALDVRVVAAGVEDDATAAVLRELGCDVVQGWWVAHPMRLPDVAKWCAARSS</sequence>
<dbReference type="PANTHER" id="PTHR44757">
    <property type="entry name" value="DIGUANYLATE CYCLASE DGCP"/>
    <property type="match status" value="1"/>
</dbReference>
<proteinExistence type="predicted"/>
<dbReference type="CDD" id="cd01948">
    <property type="entry name" value="EAL"/>
    <property type="match status" value="1"/>
</dbReference>
<evidence type="ECO:0000313" key="4">
    <source>
        <dbReference type="EMBL" id="GAA5144214.1"/>
    </source>
</evidence>
<dbReference type="Pfam" id="PF00990">
    <property type="entry name" value="GGDEF"/>
    <property type="match status" value="1"/>
</dbReference>
<evidence type="ECO:0000313" key="5">
    <source>
        <dbReference type="Proteomes" id="UP001500221"/>
    </source>
</evidence>
<dbReference type="NCBIfam" id="TIGR00254">
    <property type="entry name" value="GGDEF"/>
    <property type="match status" value="1"/>
</dbReference>
<protein>
    <recommendedName>
        <fullName evidence="6">Diguanylate cyclase (GGDEF) domain-containing protein</fullName>
    </recommendedName>
</protein>
<dbReference type="PROSITE" id="PS50883">
    <property type="entry name" value="EAL"/>
    <property type="match status" value="1"/>
</dbReference>
<dbReference type="Proteomes" id="UP001500221">
    <property type="component" value="Unassembled WGS sequence"/>
</dbReference>
<reference evidence="5" key="1">
    <citation type="journal article" date="2019" name="Int. J. Syst. Evol. Microbiol.">
        <title>The Global Catalogue of Microorganisms (GCM) 10K type strain sequencing project: providing services to taxonomists for standard genome sequencing and annotation.</title>
        <authorList>
            <consortium name="The Broad Institute Genomics Platform"/>
            <consortium name="The Broad Institute Genome Sequencing Center for Infectious Disease"/>
            <person name="Wu L."/>
            <person name="Ma J."/>
        </authorList>
    </citation>
    <scope>NUCLEOTIDE SEQUENCE [LARGE SCALE GENOMIC DNA]</scope>
    <source>
        <strain evidence="5">JCM 18459</strain>
    </source>
</reference>
<dbReference type="PROSITE" id="PS50887">
    <property type="entry name" value="GGDEF"/>
    <property type="match status" value="1"/>
</dbReference>
<evidence type="ECO:0000259" key="2">
    <source>
        <dbReference type="PROSITE" id="PS50883"/>
    </source>
</evidence>
<dbReference type="InterPro" id="IPR035919">
    <property type="entry name" value="EAL_sf"/>
</dbReference>
<feature type="domain" description="GGDEF" evidence="3">
    <location>
        <begin position="56"/>
        <end position="189"/>
    </location>
</feature>
<feature type="domain" description="EAL" evidence="2">
    <location>
        <begin position="201"/>
        <end position="459"/>
    </location>
</feature>
<comment type="caution">
    <text evidence="4">The sequence shown here is derived from an EMBL/GenBank/DDBJ whole genome shotgun (WGS) entry which is preliminary data.</text>
</comment>
<organism evidence="4 5">
    <name type="scientific">Nocardioides marinquilinus</name>
    <dbReference type="NCBI Taxonomy" id="1210400"/>
    <lineage>
        <taxon>Bacteria</taxon>
        <taxon>Bacillati</taxon>
        <taxon>Actinomycetota</taxon>
        <taxon>Actinomycetes</taxon>
        <taxon>Propionibacteriales</taxon>
        <taxon>Nocardioidaceae</taxon>
        <taxon>Nocardioides</taxon>
    </lineage>
</organism>
<evidence type="ECO:0008006" key="6">
    <source>
        <dbReference type="Google" id="ProtNLM"/>
    </source>
</evidence>
<dbReference type="InterPro" id="IPR001633">
    <property type="entry name" value="EAL_dom"/>
</dbReference>
<keyword evidence="5" id="KW-1185">Reference proteome</keyword>